<gene>
    <name evidence="3" type="ORF">GCM10010171_43630</name>
</gene>
<dbReference type="PANTHER" id="PTHR44068:SF11">
    <property type="entry name" value="GERANYL DIPHOSPHATE 2-C-METHYLTRANSFERASE"/>
    <property type="match status" value="1"/>
</dbReference>
<dbReference type="GO" id="GO:0008757">
    <property type="term" value="F:S-adenosylmethionine-dependent methyltransferase activity"/>
    <property type="evidence" value="ECO:0007669"/>
    <property type="project" value="InterPro"/>
</dbReference>
<comment type="caution">
    <text evidence="3">The sequence shown here is derived from an EMBL/GenBank/DDBJ whole genome shotgun (WGS) entry which is preliminary data.</text>
</comment>
<dbReference type="InterPro" id="IPR029063">
    <property type="entry name" value="SAM-dependent_MTases_sf"/>
</dbReference>
<dbReference type="PANTHER" id="PTHR44068">
    <property type="entry name" value="ZGC:194242"/>
    <property type="match status" value="1"/>
</dbReference>
<dbReference type="Pfam" id="PF08241">
    <property type="entry name" value="Methyltransf_11"/>
    <property type="match status" value="1"/>
</dbReference>
<name>A0A918LGJ6_9PSEU</name>
<dbReference type="EMBL" id="BMRB01000003">
    <property type="protein sequence ID" value="GGS43743.1"/>
    <property type="molecule type" value="Genomic_DNA"/>
</dbReference>
<evidence type="ECO:0000256" key="1">
    <source>
        <dbReference type="ARBA" id="ARBA00022679"/>
    </source>
</evidence>
<keyword evidence="4" id="KW-1185">Reference proteome</keyword>
<dbReference type="InterPro" id="IPR050447">
    <property type="entry name" value="Erg6_SMT_methyltransf"/>
</dbReference>
<dbReference type="AlphaFoldDB" id="A0A918LGJ6"/>
<reference evidence="3" key="1">
    <citation type="journal article" date="2014" name="Int. J. Syst. Evol. Microbiol.">
        <title>Complete genome sequence of Corynebacterium casei LMG S-19264T (=DSM 44701T), isolated from a smear-ripened cheese.</title>
        <authorList>
            <consortium name="US DOE Joint Genome Institute (JGI-PGF)"/>
            <person name="Walter F."/>
            <person name="Albersmeier A."/>
            <person name="Kalinowski J."/>
            <person name="Ruckert C."/>
        </authorList>
    </citation>
    <scope>NUCLEOTIDE SEQUENCE</scope>
    <source>
        <strain evidence="3">JCM 3276</strain>
    </source>
</reference>
<protein>
    <recommendedName>
        <fullName evidence="2">Methyltransferase type 11 domain-containing protein</fullName>
    </recommendedName>
</protein>
<evidence type="ECO:0000313" key="3">
    <source>
        <dbReference type="EMBL" id="GGS43743.1"/>
    </source>
</evidence>
<reference evidence="3" key="2">
    <citation type="submission" date="2020-09" db="EMBL/GenBank/DDBJ databases">
        <authorList>
            <person name="Sun Q."/>
            <person name="Ohkuma M."/>
        </authorList>
    </citation>
    <scope>NUCLEOTIDE SEQUENCE</scope>
    <source>
        <strain evidence="3">JCM 3276</strain>
    </source>
</reference>
<dbReference type="InterPro" id="IPR013216">
    <property type="entry name" value="Methyltransf_11"/>
</dbReference>
<evidence type="ECO:0000259" key="2">
    <source>
        <dbReference type="Pfam" id="PF08241"/>
    </source>
</evidence>
<dbReference type="Proteomes" id="UP000660680">
    <property type="component" value="Unassembled WGS sequence"/>
</dbReference>
<proteinExistence type="predicted"/>
<organism evidence="3 4">
    <name type="scientific">Actinokineospora fastidiosa</name>
    <dbReference type="NCBI Taxonomy" id="1816"/>
    <lineage>
        <taxon>Bacteria</taxon>
        <taxon>Bacillati</taxon>
        <taxon>Actinomycetota</taxon>
        <taxon>Actinomycetes</taxon>
        <taxon>Pseudonocardiales</taxon>
        <taxon>Pseudonocardiaceae</taxon>
        <taxon>Actinokineospora</taxon>
    </lineage>
</organism>
<sequence>MYGEDDLSSVPVFAGGFINYGYWRGIPVDRPISEADRVRSQLALYRLVYADLAGRRVLEVGPGTGVGPGWAFAECGPAELHGVDLHPEQVQRCAERNAAAIAAAGGRFTFRQGAADALPFPDAAVDAVVSVEAAQHFDDLAGFAREAHRVLVDGGVLKVATFFVPDAATVGSLPRLLEPFAEGVDREHPLPAFLDDLAAAGFADIAAESIGEHVWPGLDAWVAQLGQPEGTWPRRYLTAWRDGLLDYFVVTASKLTPASAPADGARPRSG</sequence>
<dbReference type="Gene3D" id="3.40.50.150">
    <property type="entry name" value="Vaccinia Virus protein VP39"/>
    <property type="match status" value="1"/>
</dbReference>
<dbReference type="SUPFAM" id="SSF53335">
    <property type="entry name" value="S-adenosyl-L-methionine-dependent methyltransferases"/>
    <property type="match status" value="1"/>
</dbReference>
<keyword evidence="1" id="KW-0808">Transferase</keyword>
<feature type="domain" description="Methyltransferase type 11" evidence="2">
    <location>
        <begin position="58"/>
        <end position="157"/>
    </location>
</feature>
<accession>A0A918LGJ6</accession>
<dbReference type="CDD" id="cd02440">
    <property type="entry name" value="AdoMet_MTases"/>
    <property type="match status" value="1"/>
</dbReference>
<evidence type="ECO:0000313" key="4">
    <source>
        <dbReference type="Proteomes" id="UP000660680"/>
    </source>
</evidence>